<dbReference type="Gramene" id="KQL04696">
    <property type="protein sequence ID" value="KQL04696"/>
    <property type="gene ID" value="SETIT_000765mg"/>
</dbReference>
<dbReference type="OMA" id="VEMWKEH"/>
<dbReference type="EMBL" id="CM003532">
    <property type="protein sequence ID" value="RCV24968.1"/>
    <property type="molecule type" value="Genomic_DNA"/>
</dbReference>
<keyword evidence="2 4" id="KW-0221">Differentiation</keyword>
<sequence>MATAEGSAAAGEVRRLLAHLDSQQQLLADCQGAWSRALAHFASLDEDLASRSAALEEALAAADASTSESLAGLETREAAIPARLAEASAALSASVAEAEAESSAPPPADIRGALRWICRRMDAAALWRFMAARRRELTALRREAGPAVASAVDPPRLVLDVVSDFLAAGEGTGEDQFWVLGMLLRSLFDSDSRKPPEIGDTLVERAVAVTKEWQERFGINMDKLISENQEVEMAEADGVGNSGAEEKKEERGDAEEEEEEEDPEEVVLGSGDEGEEDPEEAEEHEELEKEAKEVKGEEAEGKVSEEGEGAEKTGLEEEKGVGEETKEGKKGDGHKGAPEQPEAQIFLQMVAAFGLKDKFDGEFLRRLFVANGRKRELARIACVLGFEDSLGDIVEELIKSGNAVDAIYVAHEADLLEKFPPVPLLKAYMRDSGDKAQAVLKSGRHSSSALEEANNLEGNAYRSVIRCVESCHLQSVFSIDGIRKKLAKLEKEKVERKKPGGPSRFQNKRSRGAAGPYPFPPAKAARGSGSSFGPSFQNPVSRSFNYAAHAGYINPAGAPPYYVPGRRGGVPYGGPGASYAGSPNFAAGGTQQPFRR</sequence>
<dbReference type="OrthoDB" id="1917867at2759"/>
<dbReference type="RefSeq" id="XP_004968433.1">
    <property type="nucleotide sequence ID" value="XM_004968376.2"/>
</dbReference>
<keyword evidence="4" id="KW-0217">Developmental protein</keyword>
<comment type="similarity">
    <text evidence="1 4">Belongs to the Frigida family.</text>
</comment>
<evidence type="ECO:0000256" key="3">
    <source>
        <dbReference type="ARBA" id="ARBA00023089"/>
    </source>
</evidence>
<dbReference type="STRING" id="4555.K3XFU6"/>
<feature type="region of interest" description="Disordered" evidence="5">
    <location>
        <begin position="492"/>
        <end position="519"/>
    </location>
</feature>
<evidence type="ECO:0000313" key="7">
    <source>
        <dbReference type="EnsemblPlants" id="KQL04696"/>
    </source>
</evidence>
<keyword evidence="3 4" id="KW-0287">Flowering</keyword>
<accession>K3XFU6</accession>
<dbReference type="GeneID" id="101764486"/>
<organism evidence="7 8">
    <name type="scientific">Setaria italica</name>
    <name type="common">Foxtail millet</name>
    <name type="synonym">Panicum italicum</name>
    <dbReference type="NCBI Taxonomy" id="4555"/>
    <lineage>
        <taxon>Eukaryota</taxon>
        <taxon>Viridiplantae</taxon>
        <taxon>Streptophyta</taxon>
        <taxon>Embryophyta</taxon>
        <taxon>Tracheophyta</taxon>
        <taxon>Spermatophyta</taxon>
        <taxon>Magnoliopsida</taxon>
        <taxon>Liliopsida</taxon>
        <taxon>Poales</taxon>
        <taxon>Poaceae</taxon>
        <taxon>PACMAD clade</taxon>
        <taxon>Panicoideae</taxon>
        <taxon>Panicodae</taxon>
        <taxon>Paniceae</taxon>
        <taxon>Cenchrinae</taxon>
        <taxon>Setaria</taxon>
    </lineage>
</organism>
<dbReference type="HOGENOM" id="CLU_026883_3_0_1"/>
<reference evidence="6 8" key="1">
    <citation type="journal article" date="2012" name="Nat. Biotechnol.">
        <title>Reference genome sequence of the model plant Setaria.</title>
        <authorList>
            <person name="Bennetzen J.L."/>
            <person name="Schmutz J."/>
            <person name="Wang H."/>
            <person name="Percifield R."/>
            <person name="Hawkins J."/>
            <person name="Pontaroli A.C."/>
            <person name="Estep M."/>
            <person name="Feng L."/>
            <person name="Vaughn J.N."/>
            <person name="Grimwood J."/>
            <person name="Jenkins J."/>
            <person name="Barry K."/>
            <person name="Lindquist E."/>
            <person name="Hellsten U."/>
            <person name="Deshpande S."/>
            <person name="Wang X."/>
            <person name="Wu X."/>
            <person name="Mitros T."/>
            <person name="Triplett J."/>
            <person name="Yang X."/>
            <person name="Ye C.Y."/>
            <person name="Mauro-Herrera M."/>
            <person name="Wang L."/>
            <person name="Li P."/>
            <person name="Sharma M."/>
            <person name="Sharma R."/>
            <person name="Ronald P.C."/>
            <person name="Panaud O."/>
            <person name="Kellogg E.A."/>
            <person name="Brutnell T.P."/>
            <person name="Doust A.N."/>
            <person name="Tuskan G.A."/>
            <person name="Rokhsar D."/>
            <person name="Devos K.M."/>
        </authorList>
    </citation>
    <scope>NUCLEOTIDE SEQUENCE [LARGE SCALE GENOMIC DNA]</scope>
    <source>
        <strain evidence="8">cv. Yugu1</strain>
        <strain evidence="6">Yugu1</strain>
    </source>
</reference>
<evidence type="ECO:0000313" key="6">
    <source>
        <dbReference type="EMBL" id="RCV24968.1"/>
    </source>
</evidence>
<reference evidence="6" key="2">
    <citation type="submission" date="2015-07" db="EMBL/GenBank/DDBJ databases">
        <authorList>
            <person name="Noorani M."/>
        </authorList>
    </citation>
    <scope>NUCLEOTIDE SEQUENCE</scope>
    <source>
        <strain evidence="6">Yugu1</strain>
    </source>
</reference>
<evidence type="ECO:0000313" key="8">
    <source>
        <dbReference type="Proteomes" id="UP000004995"/>
    </source>
</evidence>
<feature type="compositionally biased region" description="Acidic residues" evidence="5">
    <location>
        <begin position="272"/>
        <end position="285"/>
    </location>
</feature>
<feature type="compositionally biased region" description="Acidic residues" evidence="5">
    <location>
        <begin position="252"/>
        <end position="265"/>
    </location>
</feature>
<name>K3XFU6_SETIT</name>
<dbReference type="eggNOG" id="ENOG502QQX8">
    <property type="taxonomic scope" value="Eukaryota"/>
</dbReference>
<evidence type="ECO:0000256" key="4">
    <source>
        <dbReference type="RuleBase" id="RU364012"/>
    </source>
</evidence>
<dbReference type="InterPro" id="IPR012474">
    <property type="entry name" value="Frigida"/>
</dbReference>
<feature type="region of interest" description="Disordered" evidence="5">
    <location>
        <begin position="235"/>
        <end position="338"/>
    </location>
</feature>
<dbReference type="EnsemblPlants" id="KQL04696">
    <property type="protein sequence ID" value="KQL04696"/>
    <property type="gene ID" value="SETIT_000765mg"/>
</dbReference>
<protein>
    <recommendedName>
        <fullName evidence="4">FRIGIDA-like protein</fullName>
    </recommendedName>
</protein>
<dbReference type="PANTHER" id="PTHR31791">
    <property type="entry name" value="FRIGIDA-LIKE PROTEIN 3-RELATED"/>
    <property type="match status" value="1"/>
</dbReference>
<dbReference type="EMBL" id="AGNK02002911">
    <property type="status" value="NOT_ANNOTATED_CDS"/>
    <property type="molecule type" value="Genomic_DNA"/>
</dbReference>
<gene>
    <name evidence="7" type="primary">LOC101764486</name>
    <name evidence="6" type="ORF">SETIT_5G128900v2</name>
</gene>
<evidence type="ECO:0000256" key="2">
    <source>
        <dbReference type="ARBA" id="ARBA00022782"/>
    </source>
</evidence>
<dbReference type="GO" id="GO:0009908">
    <property type="term" value="P:flower development"/>
    <property type="evidence" value="ECO:0007669"/>
    <property type="project" value="UniProtKB-KW"/>
</dbReference>
<dbReference type="PANTHER" id="PTHR31791:SF10">
    <property type="entry name" value="FRIGIDA-LIKE PROTEIN"/>
    <property type="match status" value="1"/>
</dbReference>
<keyword evidence="8" id="KW-1185">Reference proteome</keyword>
<feature type="compositionally biased region" description="Basic and acidic residues" evidence="5">
    <location>
        <begin position="286"/>
        <end position="337"/>
    </location>
</feature>
<dbReference type="AlphaFoldDB" id="K3XFU6"/>
<dbReference type="Pfam" id="PF07899">
    <property type="entry name" value="Frigida"/>
    <property type="match status" value="2"/>
</dbReference>
<dbReference type="KEGG" id="sita:101764486"/>
<dbReference type="GO" id="GO:0030154">
    <property type="term" value="P:cell differentiation"/>
    <property type="evidence" value="ECO:0007669"/>
    <property type="project" value="UniProtKB-KW"/>
</dbReference>
<proteinExistence type="inferred from homology"/>
<evidence type="ECO:0000256" key="1">
    <source>
        <dbReference type="ARBA" id="ARBA00008956"/>
    </source>
</evidence>
<evidence type="ECO:0000256" key="5">
    <source>
        <dbReference type="SAM" id="MobiDB-lite"/>
    </source>
</evidence>
<dbReference type="Proteomes" id="UP000004995">
    <property type="component" value="Unassembled WGS sequence"/>
</dbReference>
<reference evidence="7" key="3">
    <citation type="submission" date="2018-08" db="UniProtKB">
        <authorList>
            <consortium name="EnsemblPlants"/>
        </authorList>
    </citation>
    <scope>IDENTIFICATION</scope>
    <source>
        <strain evidence="7">Yugu1</strain>
    </source>
</reference>